<protein>
    <submittedName>
        <fullName evidence="2">Uncharacterized protein</fullName>
    </submittedName>
</protein>
<keyword evidence="1" id="KW-0732">Signal</keyword>
<feature type="signal peptide" evidence="1">
    <location>
        <begin position="1"/>
        <end position="21"/>
    </location>
</feature>
<dbReference type="Proteomes" id="UP000253845">
    <property type="component" value="Unassembled WGS sequence"/>
</dbReference>
<evidence type="ECO:0000313" key="3">
    <source>
        <dbReference type="Proteomes" id="UP000253845"/>
    </source>
</evidence>
<reference evidence="2 3" key="1">
    <citation type="submission" date="2018-07" db="EMBL/GenBank/DDBJ databases">
        <title>Section-level genome sequencing of Aspergillus section Nigri to investigate inter- and intra-species variation.</title>
        <authorList>
            <consortium name="DOE Joint Genome Institute"/>
            <person name="Vesth T.C."/>
            <person name="Nybo J.L."/>
            <person name="Theobald S."/>
            <person name="Frisvad J.C."/>
            <person name="Larsen T.O."/>
            <person name="Nielsen K.F."/>
            <person name="Hoof J.B."/>
            <person name="Brandl J."/>
            <person name="Salamov A."/>
            <person name="Riley R."/>
            <person name="Gladden J.M."/>
            <person name="Phatale P."/>
            <person name="Nielsen M.T."/>
            <person name="Lyhne E.K."/>
            <person name="Kogle M.E."/>
            <person name="Strasser K."/>
            <person name="McDonnell E."/>
            <person name="Barry K."/>
            <person name="Clum A."/>
            <person name="Chen C."/>
            <person name="Nolan M."/>
            <person name="Sandor L."/>
            <person name="Kuo A."/>
            <person name="Lipzen A."/>
            <person name="Hainaut M."/>
            <person name="Drula E."/>
            <person name="Tsang A."/>
            <person name="Magnuson J.K."/>
            <person name="Henrissat B."/>
            <person name="Wiebenga A."/>
            <person name="Simmons B.A."/>
            <person name="Makela M.R."/>
            <person name="De vries R.P."/>
            <person name="Grigoriev I.V."/>
            <person name="Mortensen U.H."/>
            <person name="Baker S.E."/>
            <person name="Andersen M.R."/>
        </authorList>
    </citation>
    <scope>NUCLEOTIDE SEQUENCE [LARGE SCALE GENOMIC DNA]</scope>
    <source>
        <strain evidence="2 3">ATCC 13496</strain>
    </source>
</reference>
<organism evidence="2 3">
    <name type="scientific">Aspergillus niger ATCC 13496</name>
    <dbReference type="NCBI Taxonomy" id="1353008"/>
    <lineage>
        <taxon>Eukaryota</taxon>
        <taxon>Fungi</taxon>
        <taxon>Dikarya</taxon>
        <taxon>Ascomycota</taxon>
        <taxon>Pezizomycotina</taxon>
        <taxon>Eurotiomycetes</taxon>
        <taxon>Eurotiomycetidae</taxon>
        <taxon>Eurotiales</taxon>
        <taxon>Aspergillaceae</taxon>
        <taxon>Aspergillus</taxon>
        <taxon>Aspergillus subgen. Circumdati</taxon>
    </lineage>
</organism>
<evidence type="ECO:0000313" key="2">
    <source>
        <dbReference type="EMBL" id="RDH15646.1"/>
    </source>
</evidence>
<feature type="chain" id="PRO_5016877323" evidence="1">
    <location>
        <begin position="22"/>
        <end position="435"/>
    </location>
</feature>
<sequence length="435" mass="47315">MGLFSGPLLLIVYSFDAASRANPKSPSTSASFPFRRYLLTRLLVPLRVVADSHQIAYFRALSSSSYVSRLDQVTLHRIEYLINELHLDLPLTETFYACQAALLHPDNTSTGQQHTRQTPYQNLSAEDTICPGTGTWKNPETGVLVGGLLNVALWFQSLKLGLSLSSRYWQTRASTGKSVAHVGFGVLILLEIKLLLGLGAVADLLYRSARGGRDRRAHDSTIASEPGYLVKSTKYLDNYTRHPTAPCEYKLRGSIRATTPLCQGREGKRYQNEDFDASVHSAQGPLTVSDVVSILKTVGIVCCEIPAVICLFIPAFETGMSGRRCGGLGHRPLLYMSLIHIHLRITVYLFRPGPATTRLITPMTGCPSGCSSAGQRGTRPLCISIHSPHTYLDIEISFRLDPVDGTPGTVIGTTAATANAANAATAAVAHRAQEY</sequence>
<dbReference type="EMBL" id="KZ851946">
    <property type="protein sequence ID" value="RDH15646.1"/>
    <property type="molecule type" value="Genomic_DNA"/>
</dbReference>
<proteinExistence type="predicted"/>
<accession>A0A370BJC5</accession>
<gene>
    <name evidence="2" type="ORF">M747DRAFT_318453</name>
</gene>
<dbReference type="VEuPathDB" id="FungiDB:M747DRAFT_318453"/>
<name>A0A370BJC5_ASPNG</name>
<dbReference type="AlphaFoldDB" id="A0A370BJC5"/>
<evidence type="ECO:0000256" key="1">
    <source>
        <dbReference type="SAM" id="SignalP"/>
    </source>
</evidence>